<feature type="region of interest" description="Disordered" evidence="1">
    <location>
        <begin position="17"/>
        <end position="48"/>
    </location>
</feature>
<keyword evidence="3" id="KW-1185">Reference proteome</keyword>
<organism evidence="2 3">
    <name type="scientific">Streptomyces similanensis</name>
    <dbReference type="NCBI Taxonomy" id="1274988"/>
    <lineage>
        <taxon>Bacteria</taxon>
        <taxon>Bacillati</taxon>
        <taxon>Actinomycetota</taxon>
        <taxon>Actinomycetes</taxon>
        <taxon>Kitasatosporales</taxon>
        <taxon>Streptomycetaceae</taxon>
        <taxon>Streptomyces</taxon>
    </lineage>
</organism>
<dbReference type="Proteomes" id="UP001500124">
    <property type="component" value="Unassembled WGS sequence"/>
</dbReference>
<evidence type="ECO:0000256" key="1">
    <source>
        <dbReference type="SAM" id="MobiDB-lite"/>
    </source>
</evidence>
<evidence type="ECO:0000313" key="2">
    <source>
        <dbReference type="EMBL" id="GAA5076692.1"/>
    </source>
</evidence>
<protein>
    <submittedName>
        <fullName evidence="2">Uncharacterized protein</fullName>
    </submittedName>
</protein>
<evidence type="ECO:0000313" key="3">
    <source>
        <dbReference type="Proteomes" id="UP001500124"/>
    </source>
</evidence>
<comment type="caution">
    <text evidence="2">The sequence shown here is derived from an EMBL/GenBank/DDBJ whole genome shotgun (WGS) entry which is preliminary data.</text>
</comment>
<gene>
    <name evidence="2" type="ORF">GCM10023336_67130</name>
</gene>
<dbReference type="RefSeq" id="WP_217711066.1">
    <property type="nucleotide sequence ID" value="NZ_BAABKC010000117.1"/>
</dbReference>
<proteinExistence type="predicted"/>
<sequence length="76" mass="8642">MSRQRLSNISSNYLTTHHTPILEHAYDNRSGMSDLRKRPASPLTGGSRRFAAERAYGIRSGVFRLRKRPAARSVRT</sequence>
<reference evidence="3" key="1">
    <citation type="journal article" date="2019" name="Int. J. Syst. Evol. Microbiol.">
        <title>The Global Catalogue of Microorganisms (GCM) 10K type strain sequencing project: providing services to taxonomists for standard genome sequencing and annotation.</title>
        <authorList>
            <consortium name="The Broad Institute Genomics Platform"/>
            <consortium name="The Broad Institute Genome Sequencing Center for Infectious Disease"/>
            <person name="Wu L."/>
            <person name="Ma J."/>
        </authorList>
    </citation>
    <scope>NUCLEOTIDE SEQUENCE [LARGE SCALE GENOMIC DNA]</scope>
    <source>
        <strain evidence="3">JCM 18410</strain>
    </source>
</reference>
<dbReference type="EMBL" id="BAABKC010000117">
    <property type="protein sequence ID" value="GAA5076692.1"/>
    <property type="molecule type" value="Genomic_DNA"/>
</dbReference>
<accession>A0ABP9LIF8</accession>
<name>A0ABP9LIF8_9ACTN</name>